<dbReference type="Proteomes" id="UP000015241">
    <property type="component" value="Unassembled WGS sequence"/>
</dbReference>
<feature type="region of interest" description="Disordered" evidence="1">
    <location>
        <begin position="1"/>
        <end position="21"/>
    </location>
</feature>
<feature type="compositionally biased region" description="Basic and acidic residues" evidence="1">
    <location>
        <begin position="12"/>
        <end position="21"/>
    </location>
</feature>
<dbReference type="HOGENOM" id="CLU_2855848_0_0_1"/>
<accession>S8E3I3</accession>
<dbReference type="AlphaFoldDB" id="S8E3I3"/>
<organism evidence="2 3">
    <name type="scientific">Fomitopsis schrenkii</name>
    <name type="common">Brown rot fungus</name>
    <dbReference type="NCBI Taxonomy" id="2126942"/>
    <lineage>
        <taxon>Eukaryota</taxon>
        <taxon>Fungi</taxon>
        <taxon>Dikarya</taxon>
        <taxon>Basidiomycota</taxon>
        <taxon>Agaricomycotina</taxon>
        <taxon>Agaricomycetes</taxon>
        <taxon>Polyporales</taxon>
        <taxon>Fomitopsis</taxon>
    </lineage>
</organism>
<gene>
    <name evidence="2" type="ORF">FOMPIDRAFT_1024207</name>
</gene>
<feature type="non-terminal residue" evidence="2">
    <location>
        <position position="65"/>
    </location>
</feature>
<evidence type="ECO:0000313" key="3">
    <source>
        <dbReference type="Proteomes" id="UP000015241"/>
    </source>
</evidence>
<protein>
    <submittedName>
        <fullName evidence="2">Uncharacterized protein</fullName>
    </submittedName>
</protein>
<dbReference type="InParanoid" id="S8E3I3"/>
<keyword evidence="3" id="KW-1185">Reference proteome</keyword>
<feature type="compositionally biased region" description="Gly residues" evidence="1">
    <location>
        <begin position="1"/>
        <end position="11"/>
    </location>
</feature>
<sequence length="65" mass="7288">DAALRGVGGEQRAGHAEHVRVDRPHARARLWRRQVHAVGRDDQAAVREQDLRESVRARLCEAAQA</sequence>
<evidence type="ECO:0000256" key="1">
    <source>
        <dbReference type="SAM" id="MobiDB-lite"/>
    </source>
</evidence>
<reference evidence="2 3" key="1">
    <citation type="journal article" date="2012" name="Science">
        <title>The Paleozoic origin of enzymatic lignin decomposition reconstructed from 31 fungal genomes.</title>
        <authorList>
            <person name="Floudas D."/>
            <person name="Binder M."/>
            <person name="Riley R."/>
            <person name="Barry K."/>
            <person name="Blanchette R.A."/>
            <person name="Henrissat B."/>
            <person name="Martinez A.T."/>
            <person name="Otillar R."/>
            <person name="Spatafora J.W."/>
            <person name="Yadav J.S."/>
            <person name="Aerts A."/>
            <person name="Benoit I."/>
            <person name="Boyd A."/>
            <person name="Carlson A."/>
            <person name="Copeland A."/>
            <person name="Coutinho P.M."/>
            <person name="de Vries R.P."/>
            <person name="Ferreira P."/>
            <person name="Findley K."/>
            <person name="Foster B."/>
            <person name="Gaskell J."/>
            <person name="Glotzer D."/>
            <person name="Gorecki P."/>
            <person name="Heitman J."/>
            <person name="Hesse C."/>
            <person name="Hori C."/>
            <person name="Igarashi K."/>
            <person name="Jurgens J.A."/>
            <person name="Kallen N."/>
            <person name="Kersten P."/>
            <person name="Kohler A."/>
            <person name="Kuees U."/>
            <person name="Kumar T.K.A."/>
            <person name="Kuo A."/>
            <person name="LaButti K."/>
            <person name="Larrondo L.F."/>
            <person name="Lindquist E."/>
            <person name="Ling A."/>
            <person name="Lombard V."/>
            <person name="Lucas S."/>
            <person name="Lundell T."/>
            <person name="Martin R."/>
            <person name="McLaughlin D.J."/>
            <person name="Morgenstern I."/>
            <person name="Morin E."/>
            <person name="Murat C."/>
            <person name="Nagy L.G."/>
            <person name="Nolan M."/>
            <person name="Ohm R.A."/>
            <person name="Patyshakuliyeva A."/>
            <person name="Rokas A."/>
            <person name="Ruiz-Duenas F.J."/>
            <person name="Sabat G."/>
            <person name="Salamov A."/>
            <person name="Samejima M."/>
            <person name="Schmutz J."/>
            <person name="Slot J.C."/>
            <person name="St John F."/>
            <person name="Stenlid J."/>
            <person name="Sun H."/>
            <person name="Sun S."/>
            <person name="Syed K."/>
            <person name="Tsang A."/>
            <person name="Wiebenga A."/>
            <person name="Young D."/>
            <person name="Pisabarro A."/>
            <person name="Eastwood D.C."/>
            <person name="Martin F."/>
            <person name="Cullen D."/>
            <person name="Grigoriev I.V."/>
            <person name="Hibbett D.S."/>
        </authorList>
    </citation>
    <scope>NUCLEOTIDE SEQUENCE</scope>
    <source>
        <strain evidence="3">FP-58527</strain>
    </source>
</reference>
<dbReference type="EMBL" id="KE504157">
    <property type="protein sequence ID" value="EPS99342.1"/>
    <property type="molecule type" value="Genomic_DNA"/>
</dbReference>
<feature type="non-terminal residue" evidence="2">
    <location>
        <position position="1"/>
    </location>
</feature>
<name>S8E3I3_FOMSC</name>
<evidence type="ECO:0000313" key="2">
    <source>
        <dbReference type="EMBL" id="EPS99342.1"/>
    </source>
</evidence>
<proteinExistence type="predicted"/>